<reference evidence="1" key="1">
    <citation type="submission" date="2023-05" db="EMBL/GenBank/DDBJ databases">
        <authorList>
            <person name="Stuckert A."/>
        </authorList>
    </citation>
    <scope>NUCLEOTIDE SEQUENCE</scope>
</reference>
<proteinExistence type="predicted"/>
<dbReference type="EMBL" id="CATNWA010019714">
    <property type="protein sequence ID" value="CAI9614620.1"/>
    <property type="molecule type" value="Genomic_DNA"/>
</dbReference>
<accession>A0ABN9GYS7</accession>
<gene>
    <name evidence="1" type="ORF">SPARVUS_LOCUS15090509</name>
</gene>
<organism evidence="1 2">
    <name type="scientific">Staurois parvus</name>
    <dbReference type="NCBI Taxonomy" id="386267"/>
    <lineage>
        <taxon>Eukaryota</taxon>
        <taxon>Metazoa</taxon>
        <taxon>Chordata</taxon>
        <taxon>Craniata</taxon>
        <taxon>Vertebrata</taxon>
        <taxon>Euteleostomi</taxon>
        <taxon>Amphibia</taxon>
        <taxon>Batrachia</taxon>
        <taxon>Anura</taxon>
        <taxon>Neobatrachia</taxon>
        <taxon>Ranoidea</taxon>
        <taxon>Ranidae</taxon>
        <taxon>Staurois</taxon>
    </lineage>
</organism>
<comment type="caution">
    <text evidence="1">The sequence shown here is derived from an EMBL/GenBank/DDBJ whole genome shotgun (WGS) entry which is preliminary data.</text>
</comment>
<dbReference type="Proteomes" id="UP001162483">
    <property type="component" value="Unassembled WGS sequence"/>
</dbReference>
<evidence type="ECO:0000313" key="2">
    <source>
        <dbReference type="Proteomes" id="UP001162483"/>
    </source>
</evidence>
<sequence length="58" mass="6218">VGDQQSWELLLSGGSAELGSWRILQSVESAELGVTTEWVSAELGVTTEWGISRAGGYY</sequence>
<feature type="non-terminal residue" evidence="1">
    <location>
        <position position="1"/>
    </location>
</feature>
<name>A0ABN9GYS7_9NEOB</name>
<evidence type="ECO:0000313" key="1">
    <source>
        <dbReference type="EMBL" id="CAI9614620.1"/>
    </source>
</evidence>
<keyword evidence="2" id="KW-1185">Reference proteome</keyword>
<protein>
    <submittedName>
        <fullName evidence="1">Uncharacterized protein</fullName>
    </submittedName>
</protein>